<comment type="caution">
    <text evidence="1">The sequence shown here is derived from an EMBL/GenBank/DDBJ whole genome shotgun (WGS) entry which is preliminary data.</text>
</comment>
<sequence length="171" mass="18901">MERASDDALAGLSTDERVRACLAMVSDGTTASHDDIQGLSGDLIRQVDDDQPAPLPFAYRCFLEHAGAGAGRFLQGCDVFHPDVLGLRRAADELLAGRGLTLTDADRVILMHQGVQFDFLRGDGEDPEVWSYCEDDTAPALRHARFTDWLFANVREQTHAWAHLAHWPKIS</sequence>
<gene>
    <name evidence="1" type="ORF">Airi01_066840</name>
</gene>
<dbReference type="Proteomes" id="UP001165135">
    <property type="component" value="Unassembled WGS sequence"/>
</dbReference>
<reference evidence="1" key="1">
    <citation type="submission" date="2023-03" db="EMBL/GenBank/DDBJ databases">
        <title>Actinoallomurus iriomotensis NBRC 103681.</title>
        <authorList>
            <person name="Ichikawa N."/>
            <person name="Sato H."/>
            <person name="Tonouchi N."/>
        </authorList>
    </citation>
    <scope>NUCLEOTIDE SEQUENCE</scope>
    <source>
        <strain evidence="1">NBRC 103681</strain>
    </source>
</reference>
<proteinExistence type="predicted"/>
<protein>
    <recommendedName>
        <fullName evidence="3">Knr4/Smi1-like domain-containing protein</fullName>
    </recommendedName>
</protein>
<evidence type="ECO:0000313" key="1">
    <source>
        <dbReference type="EMBL" id="GLY78417.1"/>
    </source>
</evidence>
<name>A0A9W6RQQ2_9ACTN</name>
<organism evidence="1 2">
    <name type="scientific">Actinoallomurus iriomotensis</name>
    <dbReference type="NCBI Taxonomy" id="478107"/>
    <lineage>
        <taxon>Bacteria</taxon>
        <taxon>Bacillati</taxon>
        <taxon>Actinomycetota</taxon>
        <taxon>Actinomycetes</taxon>
        <taxon>Streptosporangiales</taxon>
        <taxon>Thermomonosporaceae</taxon>
        <taxon>Actinoallomurus</taxon>
    </lineage>
</organism>
<dbReference type="AlphaFoldDB" id="A0A9W6RQQ2"/>
<dbReference type="SUPFAM" id="SSF160631">
    <property type="entry name" value="SMI1/KNR4-like"/>
    <property type="match status" value="1"/>
</dbReference>
<dbReference type="EMBL" id="BSTJ01000009">
    <property type="protein sequence ID" value="GLY78417.1"/>
    <property type="molecule type" value="Genomic_DNA"/>
</dbReference>
<dbReference type="RefSeq" id="WP_285629216.1">
    <property type="nucleotide sequence ID" value="NZ_BSTJ01000009.1"/>
</dbReference>
<evidence type="ECO:0008006" key="3">
    <source>
        <dbReference type="Google" id="ProtNLM"/>
    </source>
</evidence>
<evidence type="ECO:0000313" key="2">
    <source>
        <dbReference type="Proteomes" id="UP001165135"/>
    </source>
</evidence>
<accession>A0A9W6RQQ2</accession>
<dbReference type="InterPro" id="IPR037883">
    <property type="entry name" value="Knr4/Smi1-like_sf"/>
</dbReference>